<proteinExistence type="predicted"/>
<dbReference type="SUPFAM" id="SSF53448">
    <property type="entry name" value="Nucleotide-diphospho-sugar transferases"/>
    <property type="match status" value="1"/>
</dbReference>
<name>A0ABX3KVJ6_9PAST</name>
<accession>A0ABX3KVJ6</accession>
<evidence type="ECO:0008006" key="3">
    <source>
        <dbReference type="Google" id="ProtNLM"/>
    </source>
</evidence>
<dbReference type="InterPro" id="IPR029044">
    <property type="entry name" value="Nucleotide-diphossugar_trans"/>
</dbReference>
<gene>
    <name evidence="1" type="ORF">BKG89_08600</name>
</gene>
<reference evidence="1 2" key="1">
    <citation type="submission" date="2016-10" db="EMBL/GenBank/DDBJ databases">
        <title>Rodentibacter gen. nov. and new species.</title>
        <authorList>
            <person name="Christensen H."/>
        </authorList>
    </citation>
    <scope>NUCLEOTIDE SEQUENCE [LARGE SCALE GENOMIC DNA]</scope>
    <source>
        <strain evidence="1 2">1998236014</strain>
    </source>
</reference>
<keyword evidence="2" id="KW-1185">Reference proteome</keyword>
<comment type="caution">
    <text evidence="1">The sequence shown here is derived from an EMBL/GenBank/DDBJ whole genome shotgun (WGS) entry which is preliminary data.</text>
</comment>
<dbReference type="EMBL" id="MLAA01000037">
    <property type="protein sequence ID" value="OOF67934.1"/>
    <property type="molecule type" value="Genomic_DNA"/>
</dbReference>
<protein>
    <recommendedName>
        <fullName evidence="3">Glycosyl transferase</fullName>
    </recommendedName>
</protein>
<dbReference type="Proteomes" id="UP000188820">
    <property type="component" value="Unassembled WGS sequence"/>
</dbReference>
<evidence type="ECO:0000313" key="1">
    <source>
        <dbReference type="EMBL" id="OOF67934.1"/>
    </source>
</evidence>
<organism evidence="1 2">
    <name type="scientific">Rodentibacter caecimuris</name>
    <dbReference type="NCBI Taxonomy" id="1796644"/>
    <lineage>
        <taxon>Bacteria</taxon>
        <taxon>Pseudomonadati</taxon>
        <taxon>Pseudomonadota</taxon>
        <taxon>Gammaproteobacteria</taxon>
        <taxon>Pasteurellales</taxon>
        <taxon>Pasteurellaceae</taxon>
        <taxon>Rodentibacter</taxon>
    </lineage>
</organism>
<sequence length="288" mass="34119">MNIVLLTFGKNLENHYQAAFCILTFLKDKNIKNIIVLTDSPEFYQFISEYVKIILITEEILSEWQGEYRFFWRIKIKALEFIFRKYPDEHLFYVDSDIFLAKNLDLIHRGLDKGRSFMHKKEYLFSDKGDSNTERKMIACLNNKIFSGIQFNENTPMWNAGVIALPKEKAAALINLSLNICDEICATDCPRRLVEQLSFSVALNHLTELFACEDEIGHYWGNKIEWNEMISQFFIQKSLKKMTVKDCIRQLQDFDWQSIPLEKKVRSTNKRFKQIIDKFFPPKSIRFF</sequence>
<evidence type="ECO:0000313" key="2">
    <source>
        <dbReference type="Proteomes" id="UP000188820"/>
    </source>
</evidence>